<evidence type="ECO:0000313" key="4">
    <source>
        <dbReference type="Proteomes" id="UP000075418"/>
    </source>
</evidence>
<dbReference type="Proteomes" id="UP000075418">
    <property type="component" value="Unassembled WGS sequence"/>
</dbReference>
<dbReference type="EMBL" id="LUGM01000002">
    <property type="protein sequence ID" value="KYH15213.1"/>
    <property type="molecule type" value="Genomic_DNA"/>
</dbReference>
<dbReference type="Proteomes" id="UP000706163">
    <property type="component" value="Unassembled WGS sequence"/>
</dbReference>
<feature type="transmembrane region" description="Helical" evidence="1">
    <location>
        <begin position="128"/>
        <end position="149"/>
    </location>
</feature>
<proteinExistence type="predicted"/>
<feature type="transmembrane region" description="Helical" evidence="1">
    <location>
        <begin position="233"/>
        <end position="251"/>
    </location>
</feature>
<gene>
    <name evidence="3" type="ORF">A0131_10600</name>
    <name evidence="2" type="ORF">K8V85_11680</name>
</gene>
<dbReference type="Pfam" id="PF04657">
    <property type="entry name" value="DMT_YdcZ"/>
    <property type="match status" value="2"/>
</dbReference>
<feature type="transmembrane region" description="Helical" evidence="1">
    <location>
        <begin position="33"/>
        <end position="54"/>
    </location>
</feature>
<dbReference type="EMBL" id="DYVT01000130">
    <property type="protein sequence ID" value="HJF68965.1"/>
    <property type="molecule type" value="Genomic_DNA"/>
</dbReference>
<dbReference type="RefSeq" id="WP_061855355.1">
    <property type="nucleotide sequence ID" value="NZ_DYVT01000130.1"/>
</dbReference>
<name>A0A151A7C4_9STAP</name>
<protein>
    <submittedName>
        <fullName evidence="2">DMT family transporter</fullName>
    </submittedName>
</protein>
<feature type="transmembrane region" description="Helical" evidence="1">
    <location>
        <begin position="70"/>
        <end position="91"/>
    </location>
</feature>
<feature type="transmembrane region" description="Helical" evidence="1">
    <location>
        <begin position="98"/>
        <end position="122"/>
    </location>
</feature>
<dbReference type="InterPro" id="IPR006750">
    <property type="entry name" value="YdcZ"/>
</dbReference>
<keyword evidence="1" id="KW-0812">Transmembrane</keyword>
<dbReference type="AlphaFoldDB" id="A0A151A7C4"/>
<evidence type="ECO:0000313" key="3">
    <source>
        <dbReference type="EMBL" id="KYH15213.1"/>
    </source>
</evidence>
<feature type="transmembrane region" description="Helical" evidence="1">
    <location>
        <begin position="6"/>
        <end position="21"/>
    </location>
</feature>
<feature type="transmembrane region" description="Helical" evidence="1">
    <location>
        <begin position="161"/>
        <end position="181"/>
    </location>
</feature>
<evidence type="ECO:0000256" key="1">
    <source>
        <dbReference type="SAM" id="Phobius"/>
    </source>
</evidence>
<reference evidence="2" key="3">
    <citation type="submission" date="2021-09" db="EMBL/GenBank/DDBJ databases">
        <authorList>
            <person name="Gilroy R."/>
        </authorList>
    </citation>
    <scope>NUCLEOTIDE SEQUENCE</scope>
    <source>
        <strain evidence="2">CHK149-3286</strain>
    </source>
</reference>
<dbReference type="PANTHER" id="PTHR34821:SF2">
    <property type="entry name" value="INNER MEMBRANE PROTEIN YDCZ"/>
    <property type="match status" value="1"/>
</dbReference>
<reference evidence="3 4" key="1">
    <citation type="submission" date="2016-02" db="EMBL/GenBank/DDBJ databases">
        <title>Draft genome sequence of hydrocarbon degrading Staphylococcus saprophyticus Strain CNV2, isolated from crude-oil contaminated soil from Noonmati Oil Refinery, Guwahati, Assam, India.</title>
        <authorList>
            <person name="Mukherjee A."/>
            <person name="Chettri B."/>
            <person name="Langpoklakpam J."/>
            <person name="Singh A.K."/>
            <person name="Chattopadhyay D.J."/>
        </authorList>
    </citation>
    <scope>NUCLEOTIDE SEQUENCE [LARGE SCALE GENOMIC DNA]</scope>
    <source>
        <strain evidence="3 4">CNV2</strain>
    </source>
</reference>
<dbReference type="PANTHER" id="PTHR34821">
    <property type="entry name" value="INNER MEMBRANE PROTEIN YDCZ"/>
    <property type="match status" value="1"/>
</dbReference>
<comment type="caution">
    <text evidence="3">The sequence shown here is derived from an EMBL/GenBank/DDBJ whole genome shotgun (WGS) entry which is preliminary data.</text>
</comment>
<reference evidence="2" key="2">
    <citation type="journal article" date="2021" name="PeerJ">
        <title>Extensive microbial diversity within the chicken gut microbiome revealed by metagenomics and culture.</title>
        <authorList>
            <person name="Gilroy R."/>
            <person name="Ravi A."/>
            <person name="Getino M."/>
            <person name="Pursley I."/>
            <person name="Horton D.L."/>
            <person name="Alikhan N.F."/>
            <person name="Baker D."/>
            <person name="Gharbi K."/>
            <person name="Hall N."/>
            <person name="Watson M."/>
            <person name="Adriaenssens E.M."/>
            <person name="Foster-Nyarko E."/>
            <person name="Jarju S."/>
            <person name="Secka A."/>
            <person name="Antonio M."/>
            <person name="Oren A."/>
            <person name="Chaudhuri R.R."/>
            <person name="La Ragione R."/>
            <person name="Hildebrand F."/>
            <person name="Pallen M.J."/>
        </authorList>
    </citation>
    <scope>NUCLEOTIDE SEQUENCE</scope>
    <source>
        <strain evidence="2">CHK149-3286</strain>
    </source>
</reference>
<sequence length="309" mass="33662">MFLLFIMGIVAGMVVPFQTSINSRLSLYTKSSFYASTISFATGTVFLILINAIINPQAFTPHFYSGQSLSYVWFVGGALGVIFLTGNLLLLPRLGASLTVVMTIAGQIIMGVTIDTFGWFGAPHEPFTIFKVIGIIILFIGILLMNYTRKAANKNKTANHFYLWLIIGFVFGFAPPIQTAINSALGQQIHSSVMAALVSFTIGTILLFILTLIFNRSLNMTSHNEVQGKIKPWYFIGGILGVIFVTSNIILMPHLGAAVTTIVAMLGQMLMGVIIDHFGLLGTTVNKITLRKVAGVIAIMIGIILLRFF</sequence>
<evidence type="ECO:0000313" key="2">
    <source>
        <dbReference type="EMBL" id="HJF68965.1"/>
    </source>
</evidence>
<feature type="transmembrane region" description="Helical" evidence="1">
    <location>
        <begin position="257"/>
        <end position="278"/>
    </location>
</feature>
<keyword evidence="1" id="KW-1133">Transmembrane helix</keyword>
<feature type="transmembrane region" description="Helical" evidence="1">
    <location>
        <begin position="193"/>
        <end position="213"/>
    </location>
</feature>
<keyword evidence="1" id="KW-0472">Membrane</keyword>
<feature type="transmembrane region" description="Helical" evidence="1">
    <location>
        <begin position="290"/>
        <end position="308"/>
    </location>
</feature>
<accession>A0A151A7C4</accession>
<dbReference type="GO" id="GO:0005886">
    <property type="term" value="C:plasma membrane"/>
    <property type="evidence" value="ECO:0007669"/>
    <property type="project" value="TreeGrafter"/>
</dbReference>
<organism evidence="3 4">
    <name type="scientific">Staphylococcus kloosii</name>
    <dbReference type="NCBI Taxonomy" id="29384"/>
    <lineage>
        <taxon>Bacteria</taxon>
        <taxon>Bacillati</taxon>
        <taxon>Bacillota</taxon>
        <taxon>Bacilli</taxon>
        <taxon>Bacillales</taxon>
        <taxon>Staphylococcaceae</taxon>
        <taxon>Staphylococcus</taxon>
    </lineage>
</organism>